<dbReference type="InterPro" id="IPR012337">
    <property type="entry name" value="RNaseH-like_sf"/>
</dbReference>
<dbReference type="InterPro" id="IPR008906">
    <property type="entry name" value="HATC_C_dom"/>
</dbReference>
<evidence type="ECO:0000313" key="2">
    <source>
        <dbReference type="EMBL" id="RRT78465.1"/>
    </source>
</evidence>
<organism evidence="2 3">
    <name type="scientific">Ensete ventricosum</name>
    <name type="common">Abyssinian banana</name>
    <name type="synonym">Musa ensete</name>
    <dbReference type="NCBI Taxonomy" id="4639"/>
    <lineage>
        <taxon>Eukaryota</taxon>
        <taxon>Viridiplantae</taxon>
        <taxon>Streptophyta</taxon>
        <taxon>Embryophyta</taxon>
        <taxon>Tracheophyta</taxon>
        <taxon>Spermatophyta</taxon>
        <taxon>Magnoliopsida</taxon>
        <taxon>Liliopsida</taxon>
        <taxon>Zingiberales</taxon>
        <taxon>Musaceae</taxon>
        <taxon>Ensete</taxon>
    </lineage>
</organism>
<feature type="domain" description="HAT C-terminal dimerisation" evidence="1">
    <location>
        <begin position="1"/>
        <end position="67"/>
    </location>
</feature>
<reference evidence="2 3" key="1">
    <citation type="journal article" date="2014" name="Agronomy (Basel)">
        <title>A Draft Genome Sequence for Ensete ventricosum, the Drought-Tolerant Tree Against Hunger.</title>
        <authorList>
            <person name="Harrison J."/>
            <person name="Moore K.A."/>
            <person name="Paszkiewicz K."/>
            <person name="Jones T."/>
            <person name="Grant M."/>
            <person name="Ambacheew D."/>
            <person name="Muzemil S."/>
            <person name="Studholme D.J."/>
        </authorList>
    </citation>
    <scope>NUCLEOTIDE SEQUENCE [LARGE SCALE GENOMIC DNA]</scope>
</reference>
<name>A0A427AQI7_ENSVE</name>
<dbReference type="Proteomes" id="UP000287651">
    <property type="component" value="Unassembled WGS sequence"/>
</dbReference>
<dbReference type="GO" id="GO:0046983">
    <property type="term" value="F:protein dimerization activity"/>
    <property type="evidence" value="ECO:0007669"/>
    <property type="project" value="InterPro"/>
</dbReference>
<proteinExistence type="predicted"/>
<dbReference type="SUPFAM" id="SSF53098">
    <property type="entry name" value="Ribonuclease H-like"/>
    <property type="match status" value="1"/>
</dbReference>
<evidence type="ECO:0000313" key="3">
    <source>
        <dbReference type="Proteomes" id="UP000287651"/>
    </source>
</evidence>
<protein>
    <recommendedName>
        <fullName evidence="1">HAT C-terminal dimerisation domain-containing protein</fullName>
    </recommendedName>
</protein>
<gene>
    <name evidence="2" type="ORF">B296_00015792</name>
</gene>
<dbReference type="Pfam" id="PF05699">
    <property type="entry name" value="Dimer_Tnp_hAT"/>
    <property type="match status" value="1"/>
</dbReference>
<accession>A0A427AQI7</accession>
<sequence>MDPVEWWIQFGGDAPHLRKVAIRVLSQTTTSIGCERNWSTFALIHKKVRNRLSYRRLEKLVYVHYNLWLRLRCVELDKELEKPDIEPIDLQFYNKDSEPMLEWVEAAKNQEDPLLDEAGDP</sequence>
<dbReference type="PANTHER" id="PTHR32166:SF105">
    <property type="entry name" value="HAT DIMERIZATION DOMAIN-CONTAINING PROTEIN"/>
    <property type="match status" value="1"/>
</dbReference>
<comment type="caution">
    <text evidence="2">The sequence shown here is derived from an EMBL/GenBank/DDBJ whole genome shotgun (WGS) entry which is preliminary data.</text>
</comment>
<dbReference type="EMBL" id="AMZH03001669">
    <property type="protein sequence ID" value="RRT78465.1"/>
    <property type="molecule type" value="Genomic_DNA"/>
</dbReference>
<dbReference type="PANTHER" id="PTHR32166">
    <property type="entry name" value="OSJNBA0013A04.12 PROTEIN"/>
    <property type="match status" value="1"/>
</dbReference>
<dbReference type="AlphaFoldDB" id="A0A427AQI7"/>
<evidence type="ECO:0000259" key="1">
    <source>
        <dbReference type="Pfam" id="PF05699"/>
    </source>
</evidence>